<dbReference type="RefSeq" id="WP_101218778.1">
    <property type="nucleotide sequence ID" value="NZ_KZ477987.1"/>
</dbReference>
<dbReference type="EMBL" id="NVXX01000005">
    <property type="protein sequence ID" value="PKH25637.1"/>
    <property type="molecule type" value="Genomic_DNA"/>
</dbReference>
<feature type="compositionally biased region" description="Basic residues" evidence="1">
    <location>
        <begin position="257"/>
        <end position="266"/>
    </location>
</feature>
<evidence type="ECO:0000313" key="4">
    <source>
        <dbReference type="Proteomes" id="UP000233564"/>
    </source>
</evidence>
<proteinExistence type="predicted"/>
<reference evidence="3 4" key="1">
    <citation type="submission" date="2017-08" db="EMBL/GenBank/DDBJ databases">
        <authorList>
            <person name="de Groot N.N."/>
        </authorList>
    </citation>
    <scope>NUCLEOTIDE SEQUENCE [LARGE SCALE GENOMIC DNA]</scope>
    <source>
        <strain evidence="3 4">PfR 37</strain>
    </source>
</reference>
<accession>A0A2N1EDN1</accession>
<evidence type="ECO:0008006" key="5">
    <source>
        <dbReference type="Google" id="ProtNLM"/>
    </source>
</evidence>
<feature type="transmembrane region" description="Helical" evidence="2">
    <location>
        <begin position="179"/>
        <end position="201"/>
    </location>
</feature>
<feature type="region of interest" description="Disordered" evidence="1">
    <location>
        <begin position="247"/>
        <end position="266"/>
    </location>
</feature>
<dbReference type="Proteomes" id="UP000233564">
    <property type="component" value="Unassembled WGS sequence"/>
</dbReference>
<name>A0A2N1EDN1_PSEFL</name>
<sequence>MRYLHRILFYPLLLVSFFWGFLALRVNPFALLYNFEFFALLKAFYIVGFTASLWPLAYIELVDYVHSRLGKNGRLYLDYAESLQKDLIVAAITALALVGVYWLDSVSYAFSGIDIAFVGFPFLVNALYTLIQCMQVSVAGQPIRKRALLPMFCVVLGATTAVYWLLVKNSSGELATDQALYLQLTILFGGFCFFLSSNFMLHCWMHGRFESSTFKRYFFTEVVRSKSNFYGDLDKVLGPFNQQMARRKSQHSAAIRRQQKNRPRKR</sequence>
<keyword evidence="2" id="KW-0472">Membrane</keyword>
<evidence type="ECO:0000256" key="2">
    <source>
        <dbReference type="SAM" id="Phobius"/>
    </source>
</evidence>
<protein>
    <recommendedName>
        <fullName evidence="5">Transmembrane protein</fullName>
    </recommendedName>
</protein>
<gene>
    <name evidence="3" type="ORF">CIB54_04455</name>
</gene>
<comment type="caution">
    <text evidence="3">The sequence shown here is derived from an EMBL/GenBank/DDBJ whole genome shotgun (WGS) entry which is preliminary data.</text>
</comment>
<feature type="transmembrane region" description="Helical" evidence="2">
    <location>
        <begin position="109"/>
        <end position="128"/>
    </location>
</feature>
<keyword evidence="2" id="KW-0812">Transmembrane</keyword>
<evidence type="ECO:0000313" key="3">
    <source>
        <dbReference type="EMBL" id="PKH25637.1"/>
    </source>
</evidence>
<dbReference type="AlphaFoldDB" id="A0A2N1EDN1"/>
<feature type="transmembrane region" description="Helical" evidence="2">
    <location>
        <begin position="44"/>
        <end position="65"/>
    </location>
</feature>
<keyword evidence="2" id="KW-1133">Transmembrane helix</keyword>
<organism evidence="3 4">
    <name type="scientific">Pseudomonas fluorescens</name>
    <dbReference type="NCBI Taxonomy" id="294"/>
    <lineage>
        <taxon>Bacteria</taxon>
        <taxon>Pseudomonadati</taxon>
        <taxon>Pseudomonadota</taxon>
        <taxon>Gammaproteobacteria</taxon>
        <taxon>Pseudomonadales</taxon>
        <taxon>Pseudomonadaceae</taxon>
        <taxon>Pseudomonas</taxon>
    </lineage>
</organism>
<feature type="transmembrane region" description="Helical" evidence="2">
    <location>
        <begin position="7"/>
        <end position="24"/>
    </location>
</feature>
<feature type="transmembrane region" description="Helical" evidence="2">
    <location>
        <begin position="148"/>
        <end position="167"/>
    </location>
</feature>
<evidence type="ECO:0000256" key="1">
    <source>
        <dbReference type="SAM" id="MobiDB-lite"/>
    </source>
</evidence>
<feature type="transmembrane region" description="Helical" evidence="2">
    <location>
        <begin position="86"/>
        <end position="103"/>
    </location>
</feature>